<sequence>MDEKIDIRVKKTKRSLINAFIELANKKNINLISVNEIVKMAELNRGTFYLHYENKKDFIKTISNEILDEFVMWIKRAQKINSIKSETFNSNKPKDTLYEMFNFVGENYKFFSAMLGENGSTVFRDKMQETIKNRVYKELMYSIKLEGKCVVDRDILFEFTSSSCMGLILYWLNNGRKESVEYMAEELTKISVLGPIRALGIIK</sequence>
<organism evidence="4 5">
    <name type="scientific">Clostridium thermobutyricum DSM 4928</name>
    <dbReference type="NCBI Taxonomy" id="1121339"/>
    <lineage>
        <taxon>Bacteria</taxon>
        <taxon>Bacillati</taxon>
        <taxon>Bacillota</taxon>
        <taxon>Clostridia</taxon>
        <taxon>Eubacteriales</taxon>
        <taxon>Clostridiaceae</taxon>
        <taxon>Clostridium</taxon>
    </lineage>
</organism>
<protein>
    <submittedName>
        <fullName evidence="4">HTH-type transcriptional regulator MtrR</fullName>
    </submittedName>
</protein>
<dbReference type="InterPro" id="IPR039532">
    <property type="entry name" value="TetR_C_Firmicutes"/>
</dbReference>
<proteinExistence type="predicted"/>
<dbReference type="AlphaFoldDB" id="A0A1V4T041"/>
<dbReference type="InterPro" id="IPR050624">
    <property type="entry name" value="HTH-type_Tx_Regulator"/>
</dbReference>
<keyword evidence="1 2" id="KW-0238">DNA-binding</keyword>
<feature type="DNA-binding region" description="H-T-H motif" evidence="2">
    <location>
        <begin position="33"/>
        <end position="52"/>
    </location>
</feature>
<dbReference type="PANTHER" id="PTHR43479">
    <property type="entry name" value="ACREF/ENVCD OPERON REPRESSOR-RELATED"/>
    <property type="match status" value="1"/>
</dbReference>
<dbReference type="Pfam" id="PF00440">
    <property type="entry name" value="TetR_N"/>
    <property type="match status" value="1"/>
</dbReference>
<accession>A0A1V4T041</accession>
<dbReference type="OrthoDB" id="9810250at2"/>
<dbReference type="Proteomes" id="UP000191448">
    <property type="component" value="Unassembled WGS sequence"/>
</dbReference>
<dbReference type="SUPFAM" id="SSF46689">
    <property type="entry name" value="Homeodomain-like"/>
    <property type="match status" value="1"/>
</dbReference>
<dbReference type="Pfam" id="PF14278">
    <property type="entry name" value="TetR_C_8"/>
    <property type="match status" value="1"/>
</dbReference>
<comment type="caution">
    <text evidence="4">The sequence shown here is derived from an EMBL/GenBank/DDBJ whole genome shotgun (WGS) entry which is preliminary data.</text>
</comment>
<gene>
    <name evidence="4" type="primary">mtrR</name>
    <name evidence="4" type="ORF">CLTHE_02790</name>
</gene>
<dbReference type="GO" id="GO:0003677">
    <property type="term" value="F:DNA binding"/>
    <property type="evidence" value="ECO:0007669"/>
    <property type="project" value="UniProtKB-UniRule"/>
</dbReference>
<evidence type="ECO:0000313" key="5">
    <source>
        <dbReference type="Proteomes" id="UP000191448"/>
    </source>
</evidence>
<dbReference type="Gene3D" id="1.10.357.10">
    <property type="entry name" value="Tetracycline Repressor, domain 2"/>
    <property type="match status" value="1"/>
</dbReference>
<dbReference type="PANTHER" id="PTHR43479:SF7">
    <property type="entry name" value="TETR-FAMILY TRANSCRIPTIONAL REGULATOR"/>
    <property type="match status" value="1"/>
</dbReference>
<evidence type="ECO:0000313" key="4">
    <source>
        <dbReference type="EMBL" id="OPX50422.1"/>
    </source>
</evidence>
<evidence type="ECO:0000259" key="3">
    <source>
        <dbReference type="PROSITE" id="PS50977"/>
    </source>
</evidence>
<reference evidence="4 5" key="1">
    <citation type="submission" date="2016-02" db="EMBL/GenBank/DDBJ databases">
        <title>Genome sequence of Clostridium thermobutyricum DSM 4928.</title>
        <authorList>
            <person name="Poehlein A."/>
            <person name="Daniel R."/>
        </authorList>
    </citation>
    <scope>NUCLEOTIDE SEQUENCE [LARGE SCALE GENOMIC DNA]</scope>
    <source>
        <strain evidence="4 5">DSM 4928</strain>
    </source>
</reference>
<feature type="domain" description="HTH tetR-type" evidence="3">
    <location>
        <begin position="10"/>
        <end position="70"/>
    </location>
</feature>
<evidence type="ECO:0000256" key="1">
    <source>
        <dbReference type="ARBA" id="ARBA00023125"/>
    </source>
</evidence>
<dbReference type="RefSeq" id="WP_080021665.1">
    <property type="nucleotide sequence ID" value="NZ_LTAY01000015.1"/>
</dbReference>
<dbReference type="InterPro" id="IPR001647">
    <property type="entry name" value="HTH_TetR"/>
</dbReference>
<dbReference type="InterPro" id="IPR009057">
    <property type="entry name" value="Homeodomain-like_sf"/>
</dbReference>
<dbReference type="PROSITE" id="PS50977">
    <property type="entry name" value="HTH_TETR_2"/>
    <property type="match status" value="1"/>
</dbReference>
<name>A0A1V4T041_9CLOT</name>
<dbReference type="EMBL" id="LTAY01000015">
    <property type="protein sequence ID" value="OPX50422.1"/>
    <property type="molecule type" value="Genomic_DNA"/>
</dbReference>
<evidence type="ECO:0000256" key="2">
    <source>
        <dbReference type="PROSITE-ProRule" id="PRU00335"/>
    </source>
</evidence>